<dbReference type="GO" id="GO:0043770">
    <property type="term" value="F:demethylmenaquinone methyltransferase activity"/>
    <property type="evidence" value="ECO:0007669"/>
    <property type="project" value="UniProtKB-EC"/>
</dbReference>
<sequence length="248" mass="28754">MNPPSAPRPMPLMHPSSLIDEQIAYYRARAGEYDEWFLRTGRYDRGDAHRRQWGEELDVIRCHLSSQAPLGTVLEIAAGTGLWTHHLAALAERLTAIDSSNETLCLNRQKQGSSTVQFQKADIFQWDPPERFDSIFFGFWLSHVPETHFQPFWEIVRRALKPQGRVFFVDSLKTQRSTALDHQPLDDSGIVERRLNHGETFHIVKRFFDPEALMARLENLGWSGEIHTTPEFFYYGSLRLRDSVECPR</sequence>
<keyword evidence="3" id="KW-0489">Methyltransferase</keyword>
<keyword evidence="4" id="KW-1185">Reference proteome</keyword>
<dbReference type="EC" id="2.1.1.201" evidence="3"/>
<dbReference type="RefSeq" id="WP_221285082.1">
    <property type="nucleotide sequence ID" value="NZ_JACHFD010000007.1"/>
</dbReference>
<organism evidence="3 4">
    <name type="scientific">Haloferula luteola</name>
    <dbReference type="NCBI Taxonomy" id="595692"/>
    <lineage>
        <taxon>Bacteria</taxon>
        <taxon>Pseudomonadati</taxon>
        <taxon>Verrucomicrobiota</taxon>
        <taxon>Verrucomicrobiia</taxon>
        <taxon>Verrucomicrobiales</taxon>
        <taxon>Verrucomicrobiaceae</taxon>
        <taxon>Haloferula</taxon>
    </lineage>
</organism>
<comment type="caution">
    <text evidence="3">The sequence shown here is derived from an EMBL/GenBank/DDBJ whole genome shotgun (WGS) entry which is preliminary data.</text>
</comment>
<evidence type="ECO:0000259" key="2">
    <source>
        <dbReference type="Pfam" id="PF13649"/>
    </source>
</evidence>
<evidence type="ECO:0000313" key="3">
    <source>
        <dbReference type="EMBL" id="MBB5351547.1"/>
    </source>
</evidence>
<reference evidence="3 4" key="1">
    <citation type="submission" date="2020-08" db="EMBL/GenBank/DDBJ databases">
        <title>Genomic Encyclopedia of Type Strains, Phase IV (KMG-IV): sequencing the most valuable type-strain genomes for metagenomic binning, comparative biology and taxonomic classification.</title>
        <authorList>
            <person name="Goeker M."/>
        </authorList>
    </citation>
    <scope>NUCLEOTIDE SEQUENCE [LARGE SCALE GENOMIC DNA]</scope>
    <source>
        <strain evidence="3 4">YC6886</strain>
    </source>
</reference>
<dbReference type="InterPro" id="IPR041698">
    <property type="entry name" value="Methyltransf_25"/>
</dbReference>
<dbReference type="AlphaFoldDB" id="A0A840UZK7"/>
<dbReference type="InterPro" id="IPR029063">
    <property type="entry name" value="SAM-dependent_MTases_sf"/>
</dbReference>
<feature type="domain" description="Methyltransferase" evidence="2">
    <location>
        <begin position="73"/>
        <end position="164"/>
    </location>
</feature>
<gene>
    <name evidence="3" type="ORF">HNR46_001784</name>
</gene>
<dbReference type="GO" id="GO:0032259">
    <property type="term" value="P:methylation"/>
    <property type="evidence" value="ECO:0007669"/>
    <property type="project" value="UniProtKB-KW"/>
</dbReference>
<dbReference type="GO" id="GO:0008425">
    <property type="term" value="F:2-methoxy-6-polyprenyl-1,4-benzoquinol methyltransferase activity"/>
    <property type="evidence" value="ECO:0007669"/>
    <property type="project" value="UniProtKB-EC"/>
</dbReference>
<dbReference type="Pfam" id="PF13649">
    <property type="entry name" value="Methyltransf_25"/>
    <property type="match status" value="1"/>
</dbReference>
<protein>
    <submittedName>
        <fullName evidence="3">Demethylmenaquinone methyltransferase/2-methoxy-6-polyprenyl-1,4-benzoquinol methylase</fullName>
        <ecNumber evidence="3">2.1.1.163</ecNumber>
        <ecNumber evidence="3">2.1.1.201</ecNumber>
    </submittedName>
</protein>
<dbReference type="EMBL" id="JACHFD010000007">
    <property type="protein sequence ID" value="MBB5351547.1"/>
    <property type="molecule type" value="Genomic_DNA"/>
</dbReference>
<dbReference type="EC" id="2.1.1.163" evidence="3"/>
<dbReference type="Gene3D" id="3.40.50.150">
    <property type="entry name" value="Vaccinia Virus protein VP39"/>
    <property type="match status" value="1"/>
</dbReference>
<proteinExistence type="predicted"/>
<dbReference type="Proteomes" id="UP000557717">
    <property type="component" value="Unassembled WGS sequence"/>
</dbReference>
<keyword evidence="1 3" id="KW-0808">Transferase</keyword>
<dbReference type="CDD" id="cd02440">
    <property type="entry name" value="AdoMet_MTases"/>
    <property type="match status" value="1"/>
</dbReference>
<dbReference type="PANTHER" id="PTHR43861">
    <property type="entry name" value="TRANS-ACONITATE 2-METHYLTRANSFERASE-RELATED"/>
    <property type="match status" value="1"/>
</dbReference>
<evidence type="ECO:0000256" key="1">
    <source>
        <dbReference type="ARBA" id="ARBA00022679"/>
    </source>
</evidence>
<evidence type="ECO:0000313" key="4">
    <source>
        <dbReference type="Proteomes" id="UP000557717"/>
    </source>
</evidence>
<name>A0A840UZK7_9BACT</name>
<accession>A0A840UZK7</accession>
<dbReference type="SUPFAM" id="SSF53335">
    <property type="entry name" value="S-adenosyl-L-methionine-dependent methyltransferases"/>
    <property type="match status" value="1"/>
</dbReference>